<dbReference type="PANTHER" id="PTHR10361">
    <property type="entry name" value="SODIUM-BILE ACID COTRANSPORTER"/>
    <property type="match status" value="1"/>
</dbReference>
<organism evidence="5 6">
    <name type="scientific">Flavobacterium zubiriense</name>
    <dbReference type="NCBI Taxonomy" id="3138075"/>
    <lineage>
        <taxon>Bacteria</taxon>
        <taxon>Pseudomonadati</taxon>
        <taxon>Bacteroidota</taxon>
        <taxon>Flavobacteriia</taxon>
        <taxon>Flavobacteriales</taxon>
        <taxon>Flavobacteriaceae</taxon>
        <taxon>Flavobacterium</taxon>
    </lineage>
</organism>
<comment type="caution">
    <text evidence="5">The sequence shown here is derived from an EMBL/GenBank/DDBJ whole genome shotgun (WGS) entry which is preliminary data.</text>
</comment>
<evidence type="ECO:0000256" key="1">
    <source>
        <dbReference type="ARBA" id="ARBA00004141"/>
    </source>
</evidence>
<dbReference type="PANTHER" id="PTHR10361:SF28">
    <property type="entry name" value="P3 PROTEIN-RELATED"/>
    <property type="match status" value="1"/>
</dbReference>
<dbReference type="InterPro" id="IPR004710">
    <property type="entry name" value="Bilac:Na_transpt"/>
</dbReference>
<keyword evidence="2" id="KW-0812">Transmembrane</keyword>
<reference evidence="5 6" key="1">
    <citation type="submission" date="2024-04" db="EMBL/GenBank/DDBJ databases">
        <title>New Clade of Flavobacterium.</title>
        <authorList>
            <person name="Matos L."/>
            <person name="Proenca D.N."/>
            <person name="Fransisco R.M."/>
            <person name="Chung A.P."/>
            <person name="Maccario L."/>
            <person name="Sorensen S.J."/>
            <person name="Morais P.V."/>
        </authorList>
    </citation>
    <scope>NUCLEOTIDE SEQUENCE [LARGE SCALE GENOMIC DNA]</scope>
    <source>
        <strain evidence="5 6">FZUC8N2.13</strain>
    </source>
</reference>
<dbReference type="Pfam" id="PF01758">
    <property type="entry name" value="SBF"/>
    <property type="match status" value="1"/>
</dbReference>
<sequence length="65" mass="6817">MSRIDLPQTFLHIGSCSSGLASNVMTYIAKGNSALSVTVTAISSLAAPIMTPFLIKIFAEAMVEV</sequence>
<evidence type="ECO:0000256" key="2">
    <source>
        <dbReference type="ARBA" id="ARBA00022692"/>
    </source>
</evidence>
<dbReference type="RefSeq" id="WP_373406184.1">
    <property type="nucleotide sequence ID" value="NZ_JBCFQL010000006.1"/>
</dbReference>
<comment type="subcellular location">
    <subcellularLocation>
        <location evidence="1">Membrane</location>
        <topology evidence="1">Multi-pass membrane protein</topology>
    </subcellularLocation>
</comment>
<keyword evidence="6" id="KW-1185">Reference proteome</keyword>
<dbReference type="InterPro" id="IPR038770">
    <property type="entry name" value="Na+/solute_symporter_sf"/>
</dbReference>
<evidence type="ECO:0000256" key="3">
    <source>
        <dbReference type="ARBA" id="ARBA00022989"/>
    </source>
</evidence>
<name>A0ABV4TB56_9FLAO</name>
<dbReference type="Proteomes" id="UP001574169">
    <property type="component" value="Unassembled WGS sequence"/>
</dbReference>
<dbReference type="EMBL" id="JBCFQL010000006">
    <property type="protein sequence ID" value="MFA9191193.1"/>
    <property type="molecule type" value="Genomic_DNA"/>
</dbReference>
<dbReference type="Gene3D" id="1.20.1530.20">
    <property type="match status" value="1"/>
</dbReference>
<evidence type="ECO:0000313" key="5">
    <source>
        <dbReference type="EMBL" id="MFA9191193.1"/>
    </source>
</evidence>
<evidence type="ECO:0000313" key="6">
    <source>
        <dbReference type="Proteomes" id="UP001574169"/>
    </source>
</evidence>
<keyword evidence="3" id="KW-1133">Transmembrane helix</keyword>
<keyword evidence="4" id="KW-0472">Membrane</keyword>
<evidence type="ECO:0000256" key="4">
    <source>
        <dbReference type="ARBA" id="ARBA00023136"/>
    </source>
</evidence>
<accession>A0ABV4TB56</accession>
<dbReference type="InterPro" id="IPR002657">
    <property type="entry name" value="BilAc:Na_symport/Acr3"/>
</dbReference>
<gene>
    <name evidence="5" type="ORF">AAGV28_07405</name>
</gene>
<protein>
    <submittedName>
        <fullName evidence="5">Bile acid:sodium symporter</fullName>
    </submittedName>
</protein>
<proteinExistence type="predicted"/>